<evidence type="ECO:0000313" key="2">
    <source>
        <dbReference type="EMBL" id="PNL91807.1"/>
    </source>
</evidence>
<evidence type="ECO:0000313" key="3">
    <source>
        <dbReference type="Proteomes" id="UP000192813"/>
    </source>
</evidence>
<reference evidence="3" key="1">
    <citation type="submission" date="2017-12" db="EMBL/GenBank/DDBJ databases">
        <title>FDA dAtabase for Regulatory Grade micrObial Sequences (FDA-ARGOS): Supporting development and validation of Infectious Disease Dx tests.</title>
        <authorList>
            <person name="Hoffmann M."/>
            <person name="Allard M."/>
            <person name="Evans P."/>
            <person name="Brown E."/>
            <person name="Tallon L."/>
            <person name="Sadzewicz L."/>
            <person name="Sengamalay N."/>
            <person name="Ott S."/>
            <person name="Godinez A."/>
            <person name="Nagaraj S."/>
            <person name="Vavikolanu K."/>
            <person name="Aluvathingal J."/>
            <person name="Nadendla S."/>
            <person name="Sichtig H."/>
        </authorList>
    </citation>
    <scope>NUCLEOTIDE SEQUENCE [LARGE SCALE GENOMIC DNA]</scope>
    <source>
        <strain evidence="3">FDAARGOS_249</strain>
    </source>
</reference>
<keyword evidence="1" id="KW-0812">Transmembrane</keyword>
<accession>A0A2J9PNB3</accession>
<feature type="transmembrane region" description="Helical" evidence="1">
    <location>
        <begin position="231"/>
        <end position="256"/>
    </location>
</feature>
<evidence type="ECO:0000256" key="1">
    <source>
        <dbReference type="SAM" id="Phobius"/>
    </source>
</evidence>
<sequence length="369" mass="41184">MSLLTIIAELWRFFINNIIKIIIGAIIVMGLTLGARMLLTNYIENSAIGEATSETSANAELTPEEIEASYNHLATVYEQEPAEFSFVGINPEGLILGNSFILDELLSRPDIVAELEEISGVDITTTLEAQENVGLEKSRDFRGGLAAVRNTSTDEITMRVLVGQTAEENLAVAEAIYQYIVDGNVPIYENYDITFLSTPDIGEDLIVEENMMIPTPETLSGLQPQETGGSLLIYAVLGGVLGVILSTVVLFVLHFFSKKITYAYDYIWDFDDYQWLVDSKKVNTENLNNWLMIPADKSRVALAQTTDNEIVQAFSNTQLPVSNQLNVEDQAPEEVIIFVESGTTDKDWYQNQFELSKLYESRVKIIHLK</sequence>
<proteinExistence type="predicted"/>
<dbReference type="RefSeq" id="WP_083069060.1">
    <property type="nucleotide sequence ID" value="NZ_JALXKY010000001.1"/>
</dbReference>
<comment type="caution">
    <text evidence="2">The sequence shown here is derived from an EMBL/GenBank/DDBJ whole genome shotgun (WGS) entry which is preliminary data.</text>
</comment>
<organism evidence="2 3">
    <name type="scientific">Aerococcus viridans</name>
    <dbReference type="NCBI Taxonomy" id="1377"/>
    <lineage>
        <taxon>Bacteria</taxon>
        <taxon>Bacillati</taxon>
        <taxon>Bacillota</taxon>
        <taxon>Bacilli</taxon>
        <taxon>Lactobacillales</taxon>
        <taxon>Aerococcaceae</taxon>
        <taxon>Aerococcus</taxon>
    </lineage>
</organism>
<dbReference type="AlphaFoldDB" id="A0A2J9PNB3"/>
<name>A0A2J9PNB3_9LACT</name>
<keyword evidence="1" id="KW-0472">Membrane</keyword>
<dbReference type="Proteomes" id="UP000192813">
    <property type="component" value="Unassembled WGS sequence"/>
</dbReference>
<keyword evidence="1" id="KW-1133">Transmembrane helix</keyword>
<dbReference type="EMBL" id="NBTM02000001">
    <property type="protein sequence ID" value="PNL91807.1"/>
    <property type="molecule type" value="Genomic_DNA"/>
</dbReference>
<protein>
    <submittedName>
        <fullName evidence="2">Uncharacterized protein</fullName>
    </submittedName>
</protein>
<feature type="transmembrane region" description="Helical" evidence="1">
    <location>
        <begin position="21"/>
        <end position="39"/>
    </location>
</feature>
<gene>
    <name evidence="2" type="ORF">A6J77_006040</name>
</gene>